<dbReference type="EMBL" id="JBGNYA010000001">
    <property type="protein sequence ID" value="MFA1611182.1"/>
    <property type="molecule type" value="Genomic_DNA"/>
</dbReference>
<accession>A0ABD5MB95</accession>
<name>A0ABD5MB95_9EURY</name>
<reference evidence="1 2" key="1">
    <citation type="submission" date="2024-08" db="EMBL/GenBank/DDBJ databases">
        <title>Halobellus sp. MBLA0158 whole genome sequence.</title>
        <authorList>
            <person name="Hwang C.Y."/>
            <person name="Cho E.-S."/>
            <person name="Seo M.-J."/>
        </authorList>
    </citation>
    <scope>NUCLEOTIDE SEQUENCE [LARGE SCALE GENOMIC DNA]</scope>
    <source>
        <strain evidence="1 2">MBLA0158</strain>
    </source>
</reference>
<evidence type="ECO:0000313" key="2">
    <source>
        <dbReference type="Proteomes" id="UP001570511"/>
    </source>
</evidence>
<evidence type="ECO:0000313" key="1">
    <source>
        <dbReference type="EMBL" id="MFA1611182.1"/>
    </source>
</evidence>
<proteinExistence type="predicted"/>
<organism evidence="1 2">
    <name type="scientific">Halobellus rubicundus</name>
    <dbReference type="NCBI Taxonomy" id="2996466"/>
    <lineage>
        <taxon>Archaea</taxon>
        <taxon>Methanobacteriati</taxon>
        <taxon>Methanobacteriota</taxon>
        <taxon>Stenosarchaea group</taxon>
        <taxon>Halobacteria</taxon>
        <taxon>Halobacteriales</taxon>
        <taxon>Haloferacaceae</taxon>
        <taxon>Halobellus</taxon>
    </lineage>
</organism>
<sequence length="61" mass="6774">MTDSDLTFPACCSVCPYRSAFTASCTHDLRQAVVAEIDESRPCPIYAEEKTDAMRRLAESL</sequence>
<dbReference type="Proteomes" id="UP001570511">
    <property type="component" value="Unassembled WGS sequence"/>
</dbReference>
<gene>
    <name evidence="1" type="ORF">OS889_09210</name>
</gene>
<keyword evidence="2" id="KW-1185">Reference proteome</keyword>
<dbReference type="RefSeq" id="WP_372389280.1">
    <property type="nucleotide sequence ID" value="NZ_JBGNYA010000001.1"/>
</dbReference>
<dbReference type="AlphaFoldDB" id="A0ABD5MB95"/>
<comment type="caution">
    <text evidence="1">The sequence shown here is derived from an EMBL/GenBank/DDBJ whole genome shotgun (WGS) entry which is preliminary data.</text>
</comment>
<protein>
    <submittedName>
        <fullName evidence="1">Uncharacterized protein</fullName>
    </submittedName>
</protein>